<dbReference type="AlphaFoldDB" id="A0AAV2E1E7"/>
<keyword evidence="2" id="KW-1185">Reference proteome</keyword>
<dbReference type="EMBL" id="OZ034816">
    <property type="protein sequence ID" value="CAL1379589.1"/>
    <property type="molecule type" value="Genomic_DNA"/>
</dbReference>
<evidence type="ECO:0000313" key="2">
    <source>
        <dbReference type="Proteomes" id="UP001497516"/>
    </source>
</evidence>
<gene>
    <name evidence="1" type="ORF">LTRI10_LOCUS21101</name>
</gene>
<sequence length="116" mass="13009">MITSWVGSELPSPSCVPDGQAREWNMEVFSFDATTLEDTCISLGRMFNLEHVEGQVLVEEVLSSKAKEMHKRKLRPVRTKLEMEKFRLGPSSSLVTGSRRHKSRDAGGNLNFVIDG</sequence>
<dbReference type="Proteomes" id="UP001497516">
    <property type="component" value="Chromosome 3"/>
</dbReference>
<accession>A0AAV2E1E7</accession>
<proteinExistence type="predicted"/>
<protein>
    <submittedName>
        <fullName evidence="1">Uncharacterized protein</fullName>
    </submittedName>
</protein>
<reference evidence="1 2" key="1">
    <citation type="submission" date="2024-04" db="EMBL/GenBank/DDBJ databases">
        <authorList>
            <person name="Fracassetti M."/>
        </authorList>
    </citation>
    <scope>NUCLEOTIDE SEQUENCE [LARGE SCALE GENOMIC DNA]</scope>
</reference>
<name>A0AAV2E1E7_9ROSI</name>
<organism evidence="1 2">
    <name type="scientific">Linum trigynum</name>
    <dbReference type="NCBI Taxonomy" id="586398"/>
    <lineage>
        <taxon>Eukaryota</taxon>
        <taxon>Viridiplantae</taxon>
        <taxon>Streptophyta</taxon>
        <taxon>Embryophyta</taxon>
        <taxon>Tracheophyta</taxon>
        <taxon>Spermatophyta</taxon>
        <taxon>Magnoliopsida</taxon>
        <taxon>eudicotyledons</taxon>
        <taxon>Gunneridae</taxon>
        <taxon>Pentapetalae</taxon>
        <taxon>rosids</taxon>
        <taxon>fabids</taxon>
        <taxon>Malpighiales</taxon>
        <taxon>Linaceae</taxon>
        <taxon>Linum</taxon>
    </lineage>
</organism>
<evidence type="ECO:0000313" key="1">
    <source>
        <dbReference type="EMBL" id="CAL1379589.1"/>
    </source>
</evidence>